<dbReference type="STRING" id="280871.TL10_16290"/>
<dbReference type="EMBL" id="JXST01000022">
    <property type="protein sequence ID" value="KIU15864.1"/>
    <property type="molecule type" value="Genomic_DNA"/>
</dbReference>
<dbReference type="AlphaFoldDB" id="A0A0D1JTE2"/>
<dbReference type="Pfam" id="PF02470">
    <property type="entry name" value="MlaD"/>
    <property type="match status" value="1"/>
</dbReference>
<dbReference type="NCBIfam" id="TIGR00996">
    <property type="entry name" value="Mtu_fam_mce"/>
    <property type="match status" value="1"/>
</dbReference>
<dbReference type="PANTHER" id="PTHR33371:SF16">
    <property type="entry name" value="MCE-FAMILY PROTEIN MCE3F"/>
    <property type="match status" value="1"/>
</dbReference>
<evidence type="ECO:0000256" key="1">
    <source>
        <dbReference type="SAM" id="Phobius"/>
    </source>
</evidence>
<evidence type="ECO:0000313" key="4">
    <source>
        <dbReference type="Proteomes" id="UP000032221"/>
    </source>
</evidence>
<dbReference type="PANTHER" id="PTHR33371">
    <property type="entry name" value="INTERMEMBRANE PHOSPHOLIPID TRANSPORT SYSTEM BINDING PROTEIN MLAD-RELATED"/>
    <property type="match status" value="1"/>
</dbReference>
<organism evidence="3 4">
    <name type="scientific">Mycolicibacterium llatzerense</name>
    <dbReference type="NCBI Taxonomy" id="280871"/>
    <lineage>
        <taxon>Bacteria</taxon>
        <taxon>Bacillati</taxon>
        <taxon>Actinomycetota</taxon>
        <taxon>Actinomycetes</taxon>
        <taxon>Mycobacteriales</taxon>
        <taxon>Mycobacteriaceae</taxon>
        <taxon>Mycolicibacterium</taxon>
    </lineage>
</organism>
<keyword evidence="1" id="KW-0812">Transmembrane</keyword>
<accession>A0A0D1JTE2</accession>
<keyword evidence="1" id="KW-1133">Transmembrane helix</keyword>
<reference evidence="3 4" key="1">
    <citation type="submission" date="2015-01" db="EMBL/GenBank/DDBJ databases">
        <title>Genome sequence of Mycobacterium llatzerense and Mycobacterium immunogenum recovered from brain abscess.</title>
        <authorList>
            <person name="Greninger A.L."/>
            <person name="Langelier C."/>
            <person name="Cunningham G."/>
            <person name="Chiu C.Y."/>
            <person name="Miller S."/>
        </authorList>
    </citation>
    <scope>NUCLEOTIDE SEQUENCE [LARGE SCALE GENOMIC DNA]</scope>
    <source>
        <strain evidence="3 4">CLUC14</strain>
    </source>
</reference>
<dbReference type="RefSeq" id="WP_043986406.1">
    <property type="nucleotide sequence ID" value="NZ_JXST01000022.1"/>
</dbReference>
<dbReference type="OrthoDB" id="4741753at2"/>
<keyword evidence="4" id="KW-1185">Reference proteome</keyword>
<evidence type="ECO:0000313" key="3">
    <source>
        <dbReference type="EMBL" id="KIU15864.1"/>
    </source>
</evidence>
<dbReference type="InterPro" id="IPR003399">
    <property type="entry name" value="Mce/MlaD"/>
</dbReference>
<dbReference type="GO" id="GO:0005576">
    <property type="term" value="C:extracellular region"/>
    <property type="evidence" value="ECO:0007669"/>
    <property type="project" value="TreeGrafter"/>
</dbReference>
<proteinExistence type="predicted"/>
<dbReference type="InterPro" id="IPR052336">
    <property type="entry name" value="MlaD_Phospholipid_Transporter"/>
</dbReference>
<evidence type="ECO:0000259" key="2">
    <source>
        <dbReference type="Pfam" id="PF02470"/>
    </source>
</evidence>
<dbReference type="InterPro" id="IPR005693">
    <property type="entry name" value="Mce"/>
</dbReference>
<comment type="caution">
    <text evidence="3">The sequence shown here is derived from an EMBL/GenBank/DDBJ whole genome shotgun (WGS) entry which is preliminary data.</text>
</comment>
<sequence>MHFSRRILIQLAIFAVISIVAGTVMIFGYIKVPAMMGLGRYTVTVELSQSGGLYASGNVTYRGTQVGKVTAVRLIPDGHVTAELSLNSGIDIPSNLVAAVHSQSAVGEQYVALTPRDATSRPLRDGDVIPLDSTSVPPSVDALLDAADRGLRAIPRDNLKTVIDESFTAVGGLGPDLSRIVRGSTELTIDARTNLDSITTIIDQSGPLLNSQVQAGRDIQTWAAHLADITAQLRDSDNAVAKVIDTGGAAADQARQLVERIKPTLPVILANLISIGQVAVTYSNDLEQLLVLIPQGVSMVQGDVVANHDSKQAYLGSYLDFNLNINLPAPCTTGFLPATQRRTAANIDAPDRPEGDLYCRIPTDAATNVRGARNIPCETRPGKRAPTVKMCESDEQYVPLNDGTNWKGDPNATLSGQDIPQLAPPPPKPGLAIAPYDPATGSYIGPDGKAYANADLAPSGAMDKTWQSMLIPPR</sequence>
<feature type="domain" description="Mce/MlaD" evidence="2">
    <location>
        <begin position="40"/>
        <end position="115"/>
    </location>
</feature>
<name>A0A0D1JTE2_9MYCO</name>
<gene>
    <name evidence="3" type="ORF">TL10_16290</name>
</gene>
<dbReference type="PATRIC" id="fig|280871.6.peg.3380"/>
<keyword evidence="1" id="KW-0472">Membrane</keyword>
<protein>
    <submittedName>
        <fullName evidence="3">Mammalian cell entry protein</fullName>
    </submittedName>
</protein>
<feature type="transmembrane region" description="Helical" evidence="1">
    <location>
        <begin position="7"/>
        <end position="30"/>
    </location>
</feature>
<dbReference type="Proteomes" id="UP000032221">
    <property type="component" value="Unassembled WGS sequence"/>
</dbReference>